<evidence type="ECO:0000313" key="1">
    <source>
        <dbReference type="EMBL" id="CCH40589.1"/>
    </source>
</evidence>
<proteinExistence type="predicted"/>
<dbReference type="AlphaFoldDB" id="K0KGP1"/>
<dbReference type="EMBL" id="CAIF01000001">
    <property type="protein sequence ID" value="CCH40589.1"/>
    <property type="molecule type" value="Genomic_DNA"/>
</dbReference>
<comment type="caution">
    <text evidence="1">The sequence shown here is derived from an EMBL/GenBank/DDBJ whole genome shotgun (WGS) entry which is preliminary data.</text>
</comment>
<name>K0KGP1_WICCF</name>
<keyword evidence="2" id="KW-1185">Reference proteome</keyword>
<evidence type="ECO:0000313" key="2">
    <source>
        <dbReference type="Proteomes" id="UP000009328"/>
    </source>
</evidence>
<dbReference type="Proteomes" id="UP000009328">
    <property type="component" value="Unassembled WGS sequence"/>
</dbReference>
<gene>
    <name evidence="1" type="ORF">BN7_122</name>
</gene>
<dbReference type="InParanoid" id="K0KGP1"/>
<accession>K0KGP1</accession>
<protein>
    <submittedName>
        <fullName evidence="1">Uncharacterized protein</fullName>
    </submittedName>
</protein>
<sequence length="199" mass="22914">MTLFPDNIEMFANEYDSDLKVQYQAPKLPFDVNDYLNFELNEDLILANGDFANDYATSSSDSERSIINSLWDEHDHEEIGDQQIMGPVDKVEQNDLTYMAYKNELFGNDDYEDDNNDISRCGELDEAFAESQTPSNTKVFNQGYDDDYMNNEVDSDNNYILNSVDSIKGKPDTFFISITCLQNPLSHLIILFYNFLYDG</sequence>
<dbReference type="HOGENOM" id="CLU_1373172_0_0_1"/>
<reference evidence="1 2" key="1">
    <citation type="journal article" date="2012" name="Eukaryot. Cell">
        <title>Draft genome sequence of Wickerhamomyces ciferrii NRRL Y-1031 F-60-10.</title>
        <authorList>
            <person name="Schneider J."/>
            <person name="Andrea H."/>
            <person name="Blom J."/>
            <person name="Jaenicke S."/>
            <person name="Ruckert C."/>
            <person name="Schorsch C."/>
            <person name="Szczepanowski R."/>
            <person name="Farwick M."/>
            <person name="Goesmann A."/>
            <person name="Puhler A."/>
            <person name="Schaffer S."/>
            <person name="Tauch A."/>
            <person name="Kohler T."/>
            <person name="Brinkrolf K."/>
        </authorList>
    </citation>
    <scope>NUCLEOTIDE SEQUENCE [LARGE SCALE GENOMIC DNA]</scope>
    <source>
        <strain evidence="2">ATCC 14091 / BCRC 22168 / CBS 111 / JCM 3599 / NBRC 0793 / NRRL Y-1031 F-60-10</strain>
    </source>
</reference>
<organism evidence="1 2">
    <name type="scientific">Wickerhamomyces ciferrii (strain ATCC 14091 / BCRC 22168 / CBS 111 / JCM 3599 / NBRC 0793 / NRRL Y-1031 F-60-10)</name>
    <name type="common">Yeast</name>
    <name type="synonym">Pichia ciferrii</name>
    <dbReference type="NCBI Taxonomy" id="1206466"/>
    <lineage>
        <taxon>Eukaryota</taxon>
        <taxon>Fungi</taxon>
        <taxon>Dikarya</taxon>
        <taxon>Ascomycota</taxon>
        <taxon>Saccharomycotina</taxon>
        <taxon>Saccharomycetes</taxon>
        <taxon>Phaffomycetales</taxon>
        <taxon>Wickerhamomycetaceae</taxon>
        <taxon>Wickerhamomyces</taxon>
    </lineage>
</organism>